<dbReference type="InterPro" id="IPR030890">
    <property type="entry name" value="LP_HExxH_w_TonB"/>
</dbReference>
<proteinExistence type="predicted"/>
<evidence type="ECO:0000313" key="2">
    <source>
        <dbReference type="Proteomes" id="UP000192277"/>
    </source>
</evidence>
<keyword evidence="2" id="KW-1185">Reference proteome</keyword>
<comment type="caution">
    <text evidence="1">The sequence shown here is derived from an EMBL/GenBank/DDBJ whole genome shotgun (WGS) entry which is preliminary data.</text>
</comment>
<protein>
    <recommendedName>
        <fullName evidence="3">Substrate import-associated zinc metallohydrolase lipoprotein</fullName>
    </recommendedName>
</protein>
<evidence type="ECO:0008006" key="3">
    <source>
        <dbReference type="Google" id="ProtNLM"/>
    </source>
</evidence>
<dbReference type="Gene3D" id="3.40.390.70">
    <property type="match status" value="1"/>
</dbReference>
<dbReference type="NCBIfam" id="TIGR04549">
    <property type="entry name" value="LP_HExxH_w_tonB"/>
    <property type="match status" value="1"/>
</dbReference>
<dbReference type="Proteomes" id="UP000192277">
    <property type="component" value="Unassembled WGS sequence"/>
</dbReference>
<dbReference type="SUPFAM" id="SSF55486">
    <property type="entry name" value="Metalloproteases ('zincins'), catalytic domain"/>
    <property type="match status" value="1"/>
</dbReference>
<reference evidence="1 2" key="1">
    <citation type="submission" date="2016-04" db="EMBL/GenBank/DDBJ databases">
        <authorList>
            <person name="Chen L."/>
            <person name="Zhuang W."/>
            <person name="Wang G."/>
        </authorList>
    </citation>
    <scope>NUCLEOTIDE SEQUENCE [LARGE SCALE GENOMIC DNA]</scope>
    <source>
        <strain evidence="2">GR20</strain>
    </source>
</reference>
<dbReference type="RefSeq" id="WP_014219040.1">
    <property type="nucleotide sequence ID" value="NZ_LWBO01000034.1"/>
</dbReference>
<dbReference type="EMBL" id="LWBO01000034">
    <property type="protein sequence ID" value="OQP44033.1"/>
    <property type="molecule type" value="Genomic_DNA"/>
</dbReference>
<evidence type="ECO:0000313" key="1">
    <source>
        <dbReference type="EMBL" id="OQP44033.1"/>
    </source>
</evidence>
<name>A0ABX3NRI2_9BACT</name>
<gene>
    <name evidence="1" type="ORF">A4D02_11220</name>
</gene>
<organism evidence="1 2">
    <name type="scientific">Niastella koreensis</name>
    <dbReference type="NCBI Taxonomy" id="354356"/>
    <lineage>
        <taxon>Bacteria</taxon>
        <taxon>Pseudomonadati</taxon>
        <taxon>Bacteroidota</taxon>
        <taxon>Chitinophagia</taxon>
        <taxon>Chitinophagales</taxon>
        <taxon>Chitinophagaceae</taxon>
        <taxon>Niastella</taxon>
    </lineage>
</organism>
<sequence>MNNMYTNKRPTAKVIPITIARGWKHMYQSYDGLIIDHRVPRWLVPLLERLKQIKNFLVNHTQKIVFGFCLIASLASCKKESLDKVDNIPGLGGDTWTATPIDKWINDSLTVPFNIAVKYKWDQFELSLNKTLVPPKEDKIIPVLSSIKKVWLDTYIAEKDSMFMKKYVPKFFALAGSASWNTDGTITLGTAEGGRKVVLYVLNDFRIKGNADYKPSDSFNIKQMFHTIEHEFGHILHQTIMYPQDYKTITVGFYSSNWNNVSDANANRDGFVTAYAESAPDEDFVEMIAMMLIEGKGGFDAIVNSIPPGTSSNNVTQAQAVSKLRQKEAIVVNYFKDTWGINFYSLQTRVRAQVEKLIR</sequence>
<accession>A0ABX3NRI2</accession>
<dbReference type="Pfam" id="PF15890">
    <property type="entry name" value="Peptidase_Mx1"/>
    <property type="match status" value="1"/>
</dbReference>